<evidence type="ECO:0000256" key="3">
    <source>
        <dbReference type="SAM" id="MobiDB-lite"/>
    </source>
</evidence>
<evidence type="ECO:0000256" key="2">
    <source>
        <dbReference type="PROSITE-ProRule" id="PRU00591"/>
    </source>
</evidence>
<keyword evidence="1" id="KW-0677">Repeat</keyword>
<dbReference type="InterPro" id="IPR018337">
    <property type="entry name" value="Cell_wall/Cho-bd_repeat"/>
</dbReference>
<feature type="region of interest" description="Disordered" evidence="3">
    <location>
        <begin position="246"/>
        <end position="271"/>
    </location>
</feature>
<dbReference type="GO" id="GO:0008745">
    <property type="term" value="F:N-acetylmuramoyl-L-alanine amidase activity"/>
    <property type="evidence" value="ECO:0007669"/>
    <property type="project" value="UniProtKB-EC"/>
</dbReference>
<organism evidence="4 5">
    <name type="scientific">Clostridium puniceum</name>
    <dbReference type="NCBI Taxonomy" id="29367"/>
    <lineage>
        <taxon>Bacteria</taxon>
        <taxon>Bacillati</taxon>
        <taxon>Bacillota</taxon>
        <taxon>Clostridia</taxon>
        <taxon>Eubacteriales</taxon>
        <taxon>Clostridiaceae</taxon>
        <taxon>Clostridium</taxon>
    </lineage>
</organism>
<dbReference type="Pfam" id="PF19127">
    <property type="entry name" value="Choline_bind_3"/>
    <property type="match status" value="1"/>
</dbReference>
<comment type="caution">
    <text evidence="4">The sequence shown here is derived from an EMBL/GenBank/DDBJ whole genome shotgun (WGS) entry which is preliminary data.</text>
</comment>
<dbReference type="Gene3D" id="2.10.270.20">
    <property type="match status" value="1"/>
</dbReference>
<evidence type="ECO:0000256" key="1">
    <source>
        <dbReference type="ARBA" id="ARBA00022737"/>
    </source>
</evidence>
<proteinExistence type="predicted"/>
<feature type="compositionally biased region" description="Basic and acidic residues" evidence="3">
    <location>
        <begin position="260"/>
        <end position="271"/>
    </location>
</feature>
<evidence type="ECO:0000313" key="5">
    <source>
        <dbReference type="Proteomes" id="UP000190890"/>
    </source>
</evidence>
<protein>
    <submittedName>
        <fullName evidence="4">Autolysin</fullName>
        <ecNumber evidence="4">3.5.1.28</ecNumber>
    </submittedName>
</protein>
<feature type="repeat" description="Cell wall-binding" evidence="2">
    <location>
        <begin position="53"/>
        <end position="72"/>
    </location>
</feature>
<dbReference type="STRING" id="29367.CLPUN_53490"/>
<feature type="repeat" description="Cell wall-binding" evidence="2">
    <location>
        <begin position="73"/>
        <end position="92"/>
    </location>
</feature>
<dbReference type="RefSeq" id="WP_077850217.1">
    <property type="nucleotide sequence ID" value="NZ_LZZM01000245.1"/>
</dbReference>
<reference evidence="4 5" key="1">
    <citation type="submission" date="2016-05" db="EMBL/GenBank/DDBJ databases">
        <title>Microbial solvent formation.</title>
        <authorList>
            <person name="Poehlein A."/>
            <person name="Montoya Solano J.D."/>
            <person name="Flitsch S."/>
            <person name="Krabben P."/>
            <person name="Duerre P."/>
            <person name="Daniel R."/>
        </authorList>
    </citation>
    <scope>NUCLEOTIDE SEQUENCE [LARGE SCALE GENOMIC DNA]</scope>
    <source>
        <strain evidence="4 5">DSM 2619</strain>
    </source>
</reference>
<dbReference type="SUPFAM" id="SSF69360">
    <property type="entry name" value="Cell wall binding repeat"/>
    <property type="match status" value="1"/>
</dbReference>
<evidence type="ECO:0000313" key="4">
    <source>
        <dbReference type="EMBL" id="OOM70017.1"/>
    </source>
</evidence>
<dbReference type="OrthoDB" id="1901591at2"/>
<dbReference type="EC" id="3.5.1.28" evidence="4"/>
<keyword evidence="4" id="KW-0378">Hydrolase</keyword>
<dbReference type="Proteomes" id="UP000190890">
    <property type="component" value="Unassembled WGS sequence"/>
</dbReference>
<dbReference type="PROSITE" id="PS51170">
    <property type="entry name" value="CW"/>
    <property type="match status" value="2"/>
</dbReference>
<accession>A0A1S8SWY3</accession>
<dbReference type="EMBL" id="LZZM01000245">
    <property type="protein sequence ID" value="OOM70017.1"/>
    <property type="molecule type" value="Genomic_DNA"/>
</dbReference>
<name>A0A1S8SWY3_9CLOT</name>
<sequence>MKKLNLKKIIVVGLITTSILGVTSIGANATYKLSKNWKHNSTGWWYTEGNSYAIGWRKINNIWYYFDNNGYMKTGWLQDGGNWYYFNANGEMANGKALVGYDLCDFDSNGKWKGYIFGNSQQTTNDFTFEKAVEILKTLDNGQFYSESYRTNIEYTKGGYNGYPVEDKVYTINNGERDLKYRIVGVIYKTTGEYYGVVRVFEIGYAEEYPRDTYGVSNTLYNSDGVTIDERTFDKKGDWFIHQNQTQQQTQLTDADQEEMDRMSNPEYSKNHMDEYNRLVAKYANK</sequence>
<gene>
    <name evidence="4" type="primary">lytA_21</name>
    <name evidence="4" type="ORF">CLPUN_53490</name>
</gene>
<keyword evidence="5" id="KW-1185">Reference proteome</keyword>
<dbReference type="AlphaFoldDB" id="A0A1S8SWY3"/>